<dbReference type="AlphaFoldDB" id="A0A8S3X0Y4"/>
<protein>
    <submittedName>
        <fullName evidence="8">(apollo) hypothetical protein</fullName>
    </submittedName>
</protein>
<proteinExistence type="predicted"/>
<evidence type="ECO:0000256" key="4">
    <source>
        <dbReference type="ARBA" id="ARBA00023054"/>
    </source>
</evidence>
<evidence type="ECO:0000256" key="6">
    <source>
        <dbReference type="SAM" id="MobiDB-lite"/>
    </source>
</evidence>
<dbReference type="OrthoDB" id="6105729at2759"/>
<keyword evidence="4 5" id="KW-0175">Coiled coil</keyword>
<feature type="region of interest" description="Disordered" evidence="6">
    <location>
        <begin position="454"/>
        <end position="516"/>
    </location>
</feature>
<feature type="coiled-coil region" evidence="5">
    <location>
        <begin position="33"/>
        <end position="91"/>
    </location>
</feature>
<keyword evidence="2" id="KW-0863">Zinc-finger</keyword>
<organism evidence="8 9">
    <name type="scientific">Parnassius apollo</name>
    <name type="common">Apollo butterfly</name>
    <name type="synonym">Papilio apollo</name>
    <dbReference type="NCBI Taxonomy" id="110799"/>
    <lineage>
        <taxon>Eukaryota</taxon>
        <taxon>Metazoa</taxon>
        <taxon>Ecdysozoa</taxon>
        <taxon>Arthropoda</taxon>
        <taxon>Hexapoda</taxon>
        <taxon>Insecta</taxon>
        <taxon>Pterygota</taxon>
        <taxon>Neoptera</taxon>
        <taxon>Endopterygota</taxon>
        <taxon>Lepidoptera</taxon>
        <taxon>Glossata</taxon>
        <taxon>Ditrysia</taxon>
        <taxon>Papilionoidea</taxon>
        <taxon>Papilionidae</taxon>
        <taxon>Parnassiinae</taxon>
        <taxon>Parnassini</taxon>
        <taxon>Parnassius</taxon>
        <taxon>Parnassius</taxon>
    </lineage>
</organism>
<evidence type="ECO:0000259" key="7">
    <source>
        <dbReference type="Pfam" id="PF18112"/>
    </source>
</evidence>
<accession>A0A8S3X0Y4</accession>
<dbReference type="EMBL" id="CAJQZP010000885">
    <property type="protein sequence ID" value="CAG4993416.1"/>
    <property type="molecule type" value="Genomic_DNA"/>
</dbReference>
<dbReference type="Proteomes" id="UP000691718">
    <property type="component" value="Unassembled WGS sequence"/>
</dbReference>
<feature type="domain" description="UBZ1-type" evidence="7">
    <location>
        <begin position="313"/>
        <end position="339"/>
    </location>
</feature>
<feature type="compositionally biased region" description="Acidic residues" evidence="6">
    <location>
        <begin position="477"/>
        <end position="489"/>
    </location>
</feature>
<evidence type="ECO:0000313" key="9">
    <source>
        <dbReference type="Proteomes" id="UP000691718"/>
    </source>
</evidence>
<evidence type="ECO:0000313" key="8">
    <source>
        <dbReference type="EMBL" id="CAG4993416.1"/>
    </source>
</evidence>
<feature type="compositionally biased region" description="Polar residues" evidence="6">
    <location>
        <begin position="497"/>
        <end position="513"/>
    </location>
</feature>
<dbReference type="Pfam" id="PF18112">
    <property type="entry name" value="Zn-C2H2_12"/>
    <property type="match status" value="1"/>
</dbReference>
<keyword evidence="3" id="KW-0862">Zinc</keyword>
<dbReference type="GO" id="GO:0008270">
    <property type="term" value="F:zinc ion binding"/>
    <property type="evidence" value="ECO:0007669"/>
    <property type="project" value="UniProtKB-KW"/>
</dbReference>
<gene>
    <name evidence="8" type="ORF">PAPOLLO_LOCUS12500</name>
</gene>
<feature type="coiled-coil region" evidence="5">
    <location>
        <begin position="212"/>
        <end position="239"/>
    </location>
</feature>
<evidence type="ECO:0000256" key="3">
    <source>
        <dbReference type="ARBA" id="ARBA00022833"/>
    </source>
</evidence>
<evidence type="ECO:0000256" key="2">
    <source>
        <dbReference type="ARBA" id="ARBA00022771"/>
    </source>
</evidence>
<sequence>MDSSSIVSFNNDSTYQTTLKGEYDNVSVHELALHAMRDRCLLLQRRINTLENDNMKLKLDISRATGNSSYIPLQEDEKTQLYQQIAELNKQKSQLIHHVFMVSCENKNLWNKISSLKGQDKSFNKDLCKRPLLRTHTYIQNMPRPSTNYQEKYSESSLEEISLKLINSYIQEKSQLVEQYEQMSQLQEMDDDILNVDSVGFTFMEDPALDSLKEIHNQIEKLQHLKKELIQQENDLKLVISSLETVLIEGYKCPNCINNKTRITATDNKEVETSGSLVDLTNTLQSNKYTDSSPGYKDSESDEKDLTVEQFDKICPMCGQTFKRDVEFTEFQSHVEQHFIGESGIDSFTDNLDDSPNSFDNKKFGNTNVCGIQHPHIIKIQKKEKPPGAPLYKQQRWKTVTKVAKNTWKKLRDNHREALKRQKDGKSGQAANNTRLWKFQKVMEFLVPYMQNRNTTGNYSQDNSQVSQESNHTQVSELDEDNFEVENENENSQSSNITAASSETTSQNTSTPLTRKRVHSVQHEILNFVKIQQTDREKRKTERDLRNQLGLKRNIFNLVTKEEELNIYNDMYASESYNSALTSTRGIKLRVQSSDTNCHTLHNVFTSPSGASNQSVGGYTAEQDANDLTVGGNTVFGAYAREEANATSLID</sequence>
<evidence type="ECO:0000256" key="5">
    <source>
        <dbReference type="SAM" id="Coils"/>
    </source>
</evidence>
<keyword evidence="1" id="KW-0479">Metal-binding</keyword>
<feature type="compositionally biased region" description="Polar residues" evidence="6">
    <location>
        <begin position="454"/>
        <end position="476"/>
    </location>
</feature>
<evidence type="ECO:0000256" key="1">
    <source>
        <dbReference type="ARBA" id="ARBA00022723"/>
    </source>
</evidence>
<reference evidence="8" key="1">
    <citation type="submission" date="2021-04" db="EMBL/GenBank/DDBJ databases">
        <authorList>
            <person name="Tunstrom K."/>
        </authorList>
    </citation>
    <scope>NUCLEOTIDE SEQUENCE</scope>
</reference>
<feature type="region of interest" description="Disordered" evidence="6">
    <location>
        <begin position="285"/>
        <end position="304"/>
    </location>
</feature>
<comment type="caution">
    <text evidence="8">The sequence shown here is derived from an EMBL/GenBank/DDBJ whole genome shotgun (WGS) entry which is preliminary data.</text>
</comment>
<keyword evidence="9" id="KW-1185">Reference proteome</keyword>
<name>A0A8S3X0Y4_PARAO</name>
<dbReference type="InterPro" id="IPR041641">
    <property type="entry name" value="CALCOCO1/2_Zn_UBZ1"/>
</dbReference>